<dbReference type="eggNOG" id="ENOG502S1UP">
    <property type="taxonomic scope" value="Eukaryota"/>
</dbReference>
<feature type="compositionally biased region" description="Basic and acidic residues" evidence="1">
    <location>
        <begin position="211"/>
        <end position="229"/>
    </location>
</feature>
<proteinExistence type="predicted"/>
<dbReference type="PANTHER" id="PTHR35512:SF1">
    <property type="entry name" value="OS11G0550900 PROTEIN"/>
    <property type="match status" value="1"/>
</dbReference>
<gene>
    <name evidence="2" type="ORF">THAOC_23916</name>
</gene>
<evidence type="ECO:0000313" key="2">
    <source>
        <dbReference type="EMBL" id="EJK56239.1"/>
    </source>
</evidence>
<dbReference type="EMBL" id="AGNL01032043">
    <property type="protein sequence ID" value="EJK56239.1"/>
    <property type="molecule type" value="Genomic_DNA"/>
</dbReference>
<protein>
    <recommendedName>
        <fullName evidence="4">Sec-independent protein translocase protein TatB</fullName>
    </recommendedName>
</protein>
<comment type="caution">
    <text evidence="2">The sequence shown here is derived from an EMBL/GenBank/DDBJ whole genome shotgun (WGS) entry which is preliminary data.</text>
</comment>
<organism evidence="2 3">
    <name type="scientific">Thalassiosira oceanica</name>
    <name type="common">Marine diatom</name>
    <dbReference type="NCBI Taxonomy" id="159749"/>
    <lineage>
        <taxon>Eukaryota</taxon>
        <taxon>Sar</taxon>
        <taxon>Stramenopiles</taxon>
        <taxon>Ochrophyta</taxon>
        <taxon>Bacillariophyta</taxon>
        <taxon>Coscinodiscophyceae</taxon>
        <taxon>Thalassiosirophycidae</taxon>
        <taxon>Thalassiosirales</taxon>
        <taxon>Thalassiosiraceae</taxon>
        <taxon>Thalassiosira</taxon>
    </lineage>
</organism>
<dbReference type="Proteomes" id="UP000266841">
    <property type="component" value="Unassembled WGS sequence"/>
</dbReference>
<accession>K0RV04</accession>
<dbReference type="OrthoDB" id="45251at2759"/>
<dbReference type="PANTHER" id="PTHR35512">
    <property type="entry name" value="OS11G0550900 PROTEIN"/>
    <property type="match status" value="1"/>
</dbReference>
<evidence type="ECO:0000256" key="1">
    <source>
        <dbReference type="SAM" id="MobiDB-lite"/>
    </source>
</evidence>
<dbReference type="AlphaFoldDB" id="K0RV04"/>
<evidence type="ECO:0008006" key="4">
    <source>
        <dbReference type="Google" id="ProtNLM"/>
    </source>
</evidence>
<evidence type="ECO:0000313" key="3">
    <source>
        <dbReference type="Proteomes" id="UP000266841"/>
    </source>
</evidence>
<feature type="compositionally biased region" description="Polar residues" evidence="1">
    <location>
        <begin position="96"/>
        <end position="105"/>
    </location>
</feature>
<reference evidence="2 3" key="1">
    <citation type="journal article" date="2012" name="Genome Biol.">
        <title>Genome and low-iron response of an oceanic diatom adapted to chronic iron limitation.</title>
        <authorList>
            <person name="Lommer M."/>
            <person name="Specht M."/>
            <person name="Roy A.S."/>
            <person name="Kraemer L."/>
            <person name="Andreson R."/>
            <person name="Gutowska M.A."/>
            <person name="Wolf J."/>
            <person name="Bergner S.V."/>
            <person name="Schilhabel M.B."/>
            <person name="Klostermeier U.C."/>
            <person name="Beiko R.G."/>
            <person name="Rosenstiel P."/>
            <person name="Hippler M."/>
            <person name="Laroche J."/>
        </authorList>
    </citation>
    <scope>NUCLEOTIDE SEQUENCE [LARGE SCALE GENOMIC DNA]</scope>
    <source>
        <strain evidence="2 3">CCMP1005</strain>
    </source>
</reference>
<feature type="region of interest" description="Disordered" evidence="1">
    <location>
        <begin position="82"/>
        <end position="106"/>
    </location>
</feature>
<feature type="region of interest" description="Disordered" evidence="1">
    <location>
        <begin position="162"/>
        <end position="185"/>
    </location>
</feature>
<feature type="region of interest" description="Disordered" evidence="1">
    <location>
        <begin position="211"/>
        <end position="239"/>
    </location>
</feature>
<sequence length="239" mass="25746">MFDVSWGEAAVLAGAGLVLIGRRDLPAASRMLGTQVGRIVGLLQGARLRADRFASDHQLRRLQNEFRSGLRELDAVKAELAGSTDGGMSRPASVPKKQQSTQLDSSRIGADYLEAARQAEQMNGGPDEINTGAPSYDAQLAPRTQSVAAVAEEEWEKRGIGFRSIGEGPVGGESDHRSSASSGAPVGASVVLSNFIRQTLIHDQYERTMREQDEALRSRAERVKDEREAGGVYHKSSKA</sequence>
<keyword evidence="3" id="KW-1185">Reference proteome</keyword>
<name>K0RV04_THAOC</name>